<dbReference type="InterPro" id="IPR043129">
    <property type="entry name" value="ATPase_NBD"/>
</dbReference>
<name>A0A420XT88_9ACTN</name>
<reference evidence="2 3" key="1">
    <citation type="submission" date="2018-10" db="EMBL/GenBank/DDBJ databases">
        <title>Genomic Encyclopedia of Archaeal and Bacterial Type Strains, Phase II (KMG-II): from individual species to whole genera.</title>
        <authorList>
            <person name="Goeker M."/>
        </authorList>
    </citation>
    <scope>NUCLEOTIDE SEQUENCE [LARGE SCALE GENOMIC DNA]</scope>
    <source>
        <strain evidence="2 3">RP-AC37</strain>
    </source>
</reference>
<dbReference type="Pfam" id="PF00480">
    <property type="entry name" value="ROK"/>
    <property type="match status" value="1"/>
</dbReference>
<comment type="similarity">
    <text evidence="1">Belongs to the ROK (NagC/XylR) family.</text>
</comment>
<sequence>MVTAPLGTDGYVVAVDVGGTSLKGARTATGGEVLETVEVPTGRGADAVDQVLSLCRSLAGPRTVAVGLAVPGLVDSDRGVVRYAANLGWRDLPLRDLVADELGLPVTVEQDVRAAGRAEAALDRDGAGGSLLLVVLGTGVGATVVFDGLPVVGDTSTAGEFGHVVTRPGGLACTCGQRGCLEAYASAASIARRYHAAGGDRSATAAEIATSVDPLALQVWQEAADALGLALAGATVLLDPAAIVLAGGLSRAGSRLVDPVHRSLQQQLAWRDAPPVRLSRLGSRAGQAGAALVAWEAAAALGTGRPAGRTPAPRLRR</sequence>
<dbReference type="AlphaFoldDB" id="A0A420XT88"/>
<dbReference type="RefSeq" id="WP_183061617.1">
    <property type="nucleotide sequence ID" value="NZ_RBWV01000009.1"/>
</dbReference>
<comment type="caution">
    <text evidence="2">The sequence shown here is derived from an EMBL/GenBank/DDBJ whole genome shotgun (WGS) entry which is preliminary data.</text>
</comment>
<dbReference type="PANTHER" id="PTHR18964:SF149">
    <property type="entry name" value="BIFUNCTIONAL UDP-N-ACETYLGLUCOSAMINE 2-EPIMERASE_N-ACETYLMANNOSAMINE KINASE"/>
    <property type="match status" value="1"/>
</dbReference>
<dbReference type="InterPro" id="IPR000600">
    <property type="entry name" value="ROK"/>
</dbReference>
<dbReference type="Gene3D" id="3.30.420.40">
    <property type="match status" value="2"/>
</dbReference>
<dbReference type="EMBL" id="RBWV01000009">
    <property type="protein sequence ID" value="RKS80046.1"/>
    <property type="molecule type" value="Genomic_DNA"/>
</dbReference>
<proteinExistence type="inferred from homology"/>
<protein>
    <submittedName>
        <fullName evidence="2">Glucokinase</fullName>
    </submittedName>
</protein>
<dbReference type="InParanoid" id="A0A420XT88"/>
<keyword evidence="2" id="KW-0808">Transferase</keyword>
<keyword evidence="2" id="KW-0418">Kinase</keyword>
<dbReference type="Proteomes" id="UP000281955">
    <property type="component" value="Unassembled WGS sequence"/>
</dbReference>
<keyword evidence="3" id="KW-1185">Reference proteome</keyword>
<organism evidence="2 3">
    <name type="scientific">Motilibacter peucedani</name>
    <dbReference type="NCBI Taxonomy" id="598650"/>
    <lineage>
        <taxon>Bacteria</taxon>
        <taxon>Bacillati</taxon>
        <taxon>Actinomycetota</taxon>
        <taxon>Actinomycetes</taxon>
        <taxon>Motilibacterales</taxon>
        <taxon>Motilibacteraceae</taxon>
        <taxon>Motilibacter</taxon>
    </lineage>
</organism>
<accession>A0A420XT88</accession>
<gene>
    <name evidence="2" type="ORF">CLV35_0465</name>
</gene>
<dbReference type="SUPFAM" id="SSF53067">
    <property type="entry name" value="Actin-like ATPase domain"/>
    <property type="match status" value="1"/>
</dbReference>
<dbReference type="GO" id="GO:0016301">
    <property type="term" value="F:kinase activity"/>
    <property type="evidence" value="ECO:0007669"/>
    <property type="project" value="UniProtKB-KW"/>
</dbReference>
<evidence type="ECO:0000256" key="1">
    <source>
        <dbReference type="ARBA" id="ARBA00006479"/>
    </source>
</evidence>
<dbReference type="PANTHER" id="PTHR18964">
    <property type="entry name" value="ROK (REPRESSOR, ORF, KINASE) FAMILY"/>
    <property type="match status" value="1"/>
</dbReference>
<evidence type="ECO:0000313" key="2">
    <source>
        <dbReference type="EMBL" id="RKS80046.1"/>
    </source>
</evidence>
<evidence type="ECO:0000313" key="3">
    <source>
        <dbReference type="Proteomes" id="UP000281955"/>
    </source>
</evidence>